<name>A0A1I5R265_9ACTN</name>
<organism evidence="2 3">
    <name type="scientific">Geodermatophilus dictyosporus</name>
    <dbReference type="NCBI Taxonomy" id="1523247"/>
    <lineage>
        <taxon>Bacteria</taxon>
        <taxon>Bacillati</taxon>
        <taxon>Actinomycetota</taxon>
        <taxon>Actinomycetes</taxon>
        <taxon>Geodermatophilales</taxon>
        <taxon>Geodermatophilaceae</taxon>
        <taxon>Geodermatophilus</taxon>
    </lineage>
</organism>
<dbReference type="InterPro" id="IPR050744">
    <property type="entry name" value="AI-2_Isomerase_LsrG"/>
</dbReference>
<dbReference type="AlphaFoldDB" id="A0A1I5R265"/>
<dbReference type="GO" id="GO:0005829">
    <property type="term" value="C:cytosol"/>
    <property type="evidence" value="ECO:0007669"/>
    <property type="project" value="TreeGrafter"/>
</dbReference>
<dbReference type="InterPro" id="IPR011008">
    <property type="entry name" value="Dimeric_a/b-barrel"/>
</dbReference>
<dbReference type="Proteomes" id="UP000198857">
    <property type="component" value="Unassembled WGS sequence"/>
</dbReference>
<evidence type="ECO:0000259" key="1">
    <source>
        <dbReference type="PROSITE" id="PS51725"/>
    </source>
</evidence>
<dbReference type="InterPro" id="IPR007138">
    <property type="entry name" value="ABM_dom"/>
</dbReference>
<dbReference type="PANTHER" id="PTHR33336:SF1">
    <property type="entry name" value="(4S)-4-HYDROXY-5-PHOSPHONOOXYPENTANE-2,3-DIONE ISOMERASE"/>
    <property type="match status" value="1"/>
</dbReference>
<dbReference type="GO" id="GO:0004497">
    <property type="term" value="F:monooxygenase activity"/>
    <property type="evidence" value="ECO:0007669"/>
    <property type="project" value="UniProtKB-KW"/>
</dbReference>
<protein>
    <submittedName>
        <fullName evidence="2">Quinol monooxygenase YgiN</fullName>
    </submittedName>
</protein>
<dbReference type="PROSITE" id="PS51725">
    <property type="entry name" value="ABM"/>
    <property type="match status" value="1"/>
</dbReference>
<dbReference type="RefSeq" id="WP_091111657.1">
    <property type="nucleotide sequence ID" value="NZ_FOWQ01000005.1"/>
</dbReference>
<keyword evidence="3" id="KW-1185">Reference proteome</keyword>
<sequence>MFSQVVQVRVRPGRREEFLAGVTATAEAAVRDEPGCLRVEVCEVAGDPDAFVVSGLYADDAAYAAHGRTPHAAAWRQVSERTVVPGTEVDMAGRVLVGHCVGGWAEALPGAHRDEEEER</sequence>
<evidence type="ECO:0000313" key="2">
    <source>
        <dbReference type="EMBL" id="SFP52569.1"/>
    </source>
</evidence>
<feature type="domain" description="ABM" evidence="1">
    <location>
        <begin position="2"/>
        <end position="91"/>
    </location>
</feature>
<dbReference type="SUPFAM" id="SSF54909">
    <property type="entry name" value="Dimeric alpha+beta barrel"/>
    <property type="match status" value="1"/>
</dbReference>
<dbReference type="Pfam" id="PF03992">
    <property type="entry name" value="ABM"/>
    <property type="match status" value="1"/>
</dbReference>
<evidence type="ECO:0000313" key="3">
    <source>
        <dbReference type="Proteomes" id="UP000198857"/>
    </source>
</evidence>
<dbReference type="PANTHER" id="PTHR33336">
    <property type="entry name" value="QUINOL MONOOXYGENASE YGIN-RELATED"/>
    <property type="match status" value="1"/>
</dbReference>
<dbReference type="Gene3D" id="3.30.70.100">
    <property type="match status" value="1"/>
</dbReference>
<reference evidence="3" key="1">
    <citation type="submission" date="2016-10" db="EMBL/GenBank/DDBJ databases">
        <authorList>
            <person name="Varghese N."/>
            <person name="Submissions S."/>
        </authorList>
    </citation>
    <scope>NUCLEOTIDE SEQUENCE [LARGE SCALE GENOMIC DNA]</scope>
    <source>
        <strain evidence="3">DSM 44208</strain>
    </source>
</reference>
<dbReference type="OrthoDB" id="3695636at2"/>
<accession>A0A1I5R265</accession>
<proteinExistence type="predicted"/>
<gene>
    <name evidence="2" type="ORF">SAMN05660464_3437</name>
</gene>
<dbReference type="STRING" id="1523247.SAMN05660464_3437"/>
<dbReference type="EMBL" id="FOWQ01000005">
    <property type="protein sequence ID" value="SFP52569.1"/>
    <property type="molecule type" value="Genomic_DNA"/>
</dbReference>
<keyword evidence="2" id="KW-0503">Monooxygenase</keyword>
<keyword evidence="2" id="KW-0560">Oxidoreductase</keyword>